<dbReference type="CDD" id="cd05799">
    <property type="entry name" value="PGM2"/>
    <property type="match status" value="1"/>
</dbReference>
<evidence type="ECO:0000256" key="6">
    <source>
        <dbReference type="ARBA" id="ARBA00023235"/>
    </source>
</evidence>
<sequence>MQNQDVLNTVVEKAQSWLSGNYDADTKAAITAMMDKEDKTELIDSFYKDLEFGTGGLRGIMGAGSNRMNIYTVGAATQGLANYLLKNFSDIEQISVVIGYDCRNNSRLFSEVVADIFSANGIKAYLFEDLRPTPEISYAIRQLGCQSGVIITASHNPKAYNGYKAYWNDGAQLTAPHDTNVIDEVNKIASVDDIKFEGNKDLIEVLGEEMDNQYLDQVKSLVLDQELIDRNKDLKIVYSPIHGTGVKIIPAALRKCGFENVINVPEQDVVSGEFPTVISPNPEEPAALEMALNKAIETNADIVMASDPDSDRLGIAVRNEKGEFVLVNGNQTATLLTWYILKKWKEKGMLTGKEYIVKTIVTSELIKDIAVKNDVEYFDVYTGFKWIAKVIRELEGEKKYICGGEESYGFLPGDYVRDKDAVAAITITAEIAAWAKDNGKSLYDVLQDIYMEYGFSKEKMIYIVREGKSGADEIKQLMADFRSTPPQTLAGDKVSLIKDYSKLDAFHISEDKHEAIDLPATSNVLQFFTENGYKVSVRPSGTEPKIKFYFEVRVPMNSKDEFYAANEKADAIIDNIAKDLGI</sequence>
<dbReference type="PANTHER" id="PTHR45745">
    <property type="entry name" value="PHOSPHOMANNOMUTASE 45A"/>
    <property type="match status" value="1"/>
</dbReference>
<dbReference type="Pfam" id="PF02879">
    <property type="entry name" value="PGM_PMM_II"/>
    <property type="match status" value="1"/>
</dbReference>
<keyword evidence="3" id="KW-0597">Phosphoprotein</keyword>
<evidence type="ECO:0000313" key="12">
    <source>
        <dbReference type="EMBL" id="MBS2210858.1"/>
    </source>
</evidence>
<comment type="caution">
    <text evidence="12">The sequence shown here is derived from an EMBL/GenBank/DDBJ whole genome shotgun (WGS) entry which is preliminary data.</text>
</comment>
<dbReference type="InterPro" id="IPR036900">
    <property type="entry name" value="A-D-PHexomutase_C_sf"/>
</dbReference>
<feature type="domain" description="Alpha-D-phosphohexomutase alpha/beta/alpha" evidence="11">
    <location>
        <begin position="328"/>
        <end position="453"/>
    </location>
</feature>
<dbReference type="Gene3D" id="3.30.310.50">
    <property type="entry name" value="Alpha-D-phosphohexomutase, C-terminal domain"/>
    <property type="match status" value="1"/>
</dbReference>
<name>A0ABS5K8Y5_9BACT</name>
<gene>
    <name evidence="12" type="ORF">KEM09_05580</name>
</gene>
<evidence type="ECO:0000256" key="1">
    <source>
        <dbReference type="ARBA" id="ARBA00001946"/>
    </source>
</evidence>
<proteinExistence type="inferred from homology"/>
<dbReference type="Pfam" id="PF02880">
    <property type="entry name" value="PGM_PMM_III"/>
    <property type="match status" value="1"/>
</dbReference>
<dbReference type="InterPro" id="IPR005845">
    <property type="entry name" value="A-D-PHexomutase_a/b/a-II"/>
</dbReference>
<evidence type="ECO:0000256" key="5">
    <source>
        <dbReference type="ARBA" id="ARBA00022842"/>
    </source>
</evidence>
<feature type="domain" description="Alpha-D-phosphohexomutase alpha/beta/alpha" evidence="9">
    <location>
        <begin position="51"/>
        <end position="190"/>
    </location>
</feature>
<evidence type="ECO:0000259" key="9">
    <source>
        <dbReference type="Pfam" id="PF02878"/>
    </source>
</evidence>
<comment type="similarity">
    <text evidence="2 7">Belongs to the phosphohexose mutase family.</text>
</comment>
<keyword evidence="5 7" id="KW-0460">Magnesium</keyword>
<accession>A0ABS5K8Y5</accession>
<dbReference type="InterPro" id="IPR016055">
    <property type="entry name" value="A-D-PHexomutase_a/b/a-I/II/III"/>
</dbReference>
<feature type="domain" description="Alpha-D-phosphohexomutase alpha/beta/alpha" evidence="10">
    <location>
        <begin position="213"/>
        <end position="320"/>
    </location>
</feature>
<dbReference type="InterPro" id="IPR016066">
    <property type="entry name" value="A-D-PHexomutase_CS"/>
</dbReference>
<evidence type="ECO:0000256" key="4">
    <source>
        <dbReference type="ARBA" id="ARBA00022723"/>
    </source>
</evidence>
<evidence type="ECO:0000259" key="11">
    <source>
        <dbReference type="Pfam" id="PF02880"/>
    </source>
</evidence>
<dbReference type="InterPro" id="IPR005841">
    <property type="entry name" value="Alpha-D-phosphohexomutase_SF"/>
</dbReference>
<feature type="domain" description="Alpha-D-phosphohexomutase C-terminal" evidence="8">
    <location>
        <begin position="515"/>
        <end position="553"/>
    </location>
</feature>
<dbReference type="InterPro" id="IPR005846">
    <property type="entry name" value="A-D-PHexomutase_a/b/a-III"/>
</dbReference>
<dbReference type="Pfam" id="PF02878">
    <property type="entry name" value="PGM_PMM_I"/>
    <property type="match status" value="1"/>
</dbReference>
<dbReference type="Gene3D" id="3.40.120.10">
    <property type="entry name" value="Alpha-D-Glucose-1,6-Bisphosphate, subunit A, domain 3"/>
    <property type="match status" value="3"/>
</dbReference>
<dbReference type="SUPFAM" id="SSF55957">
    <property type="entry name" value="Phosphoglucomutase, C-terminal domain"/>
    <property type="match status" value="1"/>
</dbReference>
<reference evidence="12 13" key="1">
    <citation type="journal article" date="2014" name="Int. J. Syst. Evol. Microbiol.">
        <title>Carboxylicivirga gen. nov. in the family Marinilabiliaceae with two novel species, Carboxylicivirga mesophila sp. nov. and Carboxylicivirga taeanensis sp. nov., and reclassification of Cytophaga fermentans as Saccharicrinis fermentans gen. nov., comb. nov.</title>
        <authorList>
            <person name="Yang S.H."/>
            <person name="Seo H.S."/>
            <person name="Woo J.H."/>
            <person name="Oh H.M."/>
            <person name="Jang H."/>
            <person name="Lee J.H."/>
            <person name="Kim S.J."/>
            <person name="Kwon K.K."/>
        </authorList>
    </citation>
    <scope>NUCLEOTIDE SEQUENCE [LARGE SCALE GENOMIC DNA]</scope>
    <source>
        <strain evidence="12 13">JCM 18290</strain>
    </source>
</reference>
<comment type="cofactor">
    <cofactor evidence="1">
        <name>Mg(2+)</name>
        <dbReference type="ChEBI" id="CHEBI:18420"/>
    </cofactor>
</comment>
<keyword evidence="6" id="KW-0413">Isomerase</keyword>
<keyword evidence="4 7" id="KW-0479">Metal-binding</keyword>
<organism evidence="12 13">
    <name type="scientific">Carboxylicivirga mesophila</name>
    <dbReference type="NCBI Taxonomy" id="1166478"/>
    <lineage>
        <taxon>Bacteria</taxon>
        <taxon>Pseudomonadati</taxon>
        <taxon>Bacteroidota</taxon>
        <taxon>Bacteroidia</taxon>
        <taxon>Marinilabiliales</taxon>
        <taxon>Marinilabiliaceae</taxon>
        <taxon>Carboxylicivirga</taxon>
    </lineage>
</organism>
<dbReference type="EMBL" id="JAGUCN010000004">
    <property type="protein sequence ID" value="MBS2210858.1"/>
    <property type="molecule type" value="Genomic_DNA"/>
</dbReference>
<dbReference type="PRINTS" id="PR00509">
    <property type="entry name" value="PGMPMM"/>
</dbReference>
<dbReference type="RefSeq" id="WP_212226559.1">
    <property type="nucleotide sequence ID" value="NZ_JAGUCN010000004.1"/>
</dbReference>
<evidence type="ECO:0000259" key="10">
    <source>
        <dbReference type="Pfam" id="PF02879"/>
    </source>
</evidence>
<dbReference type="PROSITE" id="PS00710">
    <property type="entry name" value="PGM_PMM"/>
    <property type="match status" value="1"/>
</dbReference>
<evidence type="ECO:0000259" key="8">
    <source>
        <dbReference type="Pfam" id="PF00408"/>
    </source>
</evidence>
<dbReference type="InterPro" id="IPR005844">
    <property type="entry name" value="A-D-PHexomutase_a/b/a-I"/>
</dbReference>
<keyword evidence="13" id="KW-1185">Reference proteome</keyword>
<dbReference type="Proteomes" id="UP000721861">
    <property type="component" value="Unassembled WGS sequence"/>
</dbReference>
<evidence type="ECO:0000313" key="13">
    <source>
        <dbReference type="Proteomes" id="UP000721861"/>
    </source>
</evidence>
<dbReference type="InterPro" id="IPR005843">
    <property type="entry name" value="A-D-PHexomutase_C"/>
</dbReference>
<dbReference type="SUPFAM" id="SSF53738">
    <property type="entry name" value="Phosphoglucomutase, first 3 domains"/>
    <property type="match status" value="3"/>
</dbReference>
<protein>
    <submittedName>
        <fullName evidence="12">Phospho-sugar mutase</fullName>
    </submittedName>
</protein>
<dbReference type="PANTHER" id="PTHR45745:SF1">
    <property type="entry name" value="PHOSPHOGLUCOMUTASE 2B-RELATED"/>
    <property type="match status" value="1"/>
</dbReference>
<evidence type="ECO:0000256" key="3">
    <source>
        <dbReference type="ARBA" id="ARBA00022553"/>
    </source>
</evidence>
<dbReference type="Pfam" id="PF00408">
    <property type="entry name" value="PGM_PMM_IV"/>
    <property type="match status" value="1"/>
</dbReference>
<evidence type="ECO:0000256" key="2">
    <source>
        <dbReference type="ARBA" id="ARBA00010231"/>
    </source>
</evidence>
<evidence type="ECO:0000256" key="7">
    <source>
        <dbReference type="RuleBase" id="RU004326"/>
    </source>
</evidence>